<feature type="region of interest" description="Disordered" evidence="9">
    <location>
        <begin position="250"/>
        <end position="272"/>
    </location>
</feature>
<evidence type="ECO:0000313" key="11">
    <source>
        <dbReference type="EMBL" id="CAL0318957.1"/>
    </source>
</evidence>
<evidence type="ECO:0000259" key="10">
    <source>
        <dbReference type="Pfam" id="PF01529"/>
    </source>
</evidence>
<dbReference type="PANTHER" id="PTHR22883">
    <property type="entry name" value="ZINC FINGER DHHC DOMAIN CONTAINING PROTEIN"/>
    <property type="match status" value="1"/>
</dbReference>
<evidence type="ECO:0000256" key="9">
    <source>
        <dbReference type="SAM" id="MobiDB-lite"/>
    </source>
</evidence>
<sequence>MSERHTSIWCSKLGCFFCSLLVREDCRSNEGVISHQQSGELQDNLFCTLCNAEVNKFSKHCRSCDKCVDGFDHHCRWLNNCIGRKNYITFLCLMSVSVVWLILECGVGIAVLVRCFADKRGTESQIAVKLGAGFPWVAFAIIVAICTGVSFIAVIPLGELFCFHMILIRKGITTYEYVVAMRTLSEPPGTSVDGGEQHSLPSSPTSSAVTALSGRSSVGMSLQHKVAWCTPPRIFMDHQDNIIPQLEPARLPSTVDPDAVQPPDKKKKMNHHPVRISAWKLAKLDYDAAAKAAAKARASSSVLRPISFRSHSYDAVHLSSSNESGRSSPINNQGFQSKHDTAGTSRLSRSKSSYTASELRKDDIFSCQHSMGDFSSPQVSNLTPSQIQRRGLNRDHLNHMHHQPENRSSSVFWDQAAGRFVSSSSKGQGSSQISGTGLLYSGRSIFFGSPLVNKQPTTGTRNSSTVADIPHLDSALRE</sequence>
<comment type="caution">
    <text evidence="11">The sequence shown here is derived from an EMBL/GenBank/DDBJ whole genome shotgun (WGS) entry which is preliminary data.</text>
</comment>
<evidence type="ECO:0000256" key="2">
    <source>
        <dbReference type="ARBA" id="ARBA00008574"/>
    </source>
</evidence>
<keyword evidence="12" id="KW-1185">Reference proteome</keyword>
<dbReference type="InterPro" id="IPR001594">
    <property type="entry name" value="Palmitoyltrfase_DHHC"/>
</dbReference>
<evidence type="ECO:0000256" key="1">
    <source>
        <dbReference type="ARBA" id="ARBA00004127"/>
    </source>
</evidence>
<gene>
    <name evidence="11" type="ORF">LLUT_LOCUS20017</name>
</gene>
<feature type="compositionally biased region" description="Polar residues" evidence="9">
    <location>
        <begin position="199"/>
        <end position="210"/>
    </location>
</feature>
<comment type="subcellular location">
    <subcellularLocation>
        <location evidence="1">Endomembrane system</location>
        <topology evidence="1">Multi-pass membrane protein</topology>
    </subcellularLocation>
</comment>
<proteinExistence type="inferred from homology"/>
<feature type="region of interest" description="Disordered" evidence="9">
    <location>
        <begin position="318"/>
        <end position="354"/>
    </location>
</feature>
<feature type="transmembrane region" description="Helical" evidence="8">
    <location>
        <begin position="134"/>
        <end position="157"/>
    </location>
</feature>
<keyword evidence="7 8" id="KW-0012">Acyltransferase</keyword>
<feature type="compositionally biased region" description="Polar residues" evidence="9">
    <location>
        <begin position="452"/>
        <end position="466"/>
    </location>
</feature>
<name>A0AAV1XD93_LUPLU</name>
<dbReference type="PROSITE" id="PS50216">
    <property type="entry name" value="DHHC"/>
    <property type="match status" value="1"/>
</dbReference>
<evidence type="ECO:0000256" key="7">
    <source>
        <dbReference type="ARBA" id="ARBA00023315"/>
    </source>
</evidence>
<dbReference type="GO" id="GO:0005783">
    <property type="term" value="C:endoplasmic reticulum"/>
    <property type="evidence" value="ECO:0007669"/>
    <property type="project" value="TreeGrafter"/>
</dbReference>
<evidence type="ECO:0000256" key="8">
    <source>
        <dbReference type="RuleBase" id="RU079119"/>
    </source>
</evidence>
<feature type="domain" description="Palmitoyltransferase DHHC" evidence="10">
    <location>
        <begin position="44"/>
        <end position="178"/>
    </location>
</feature>
<evidence type="ECO:0000256" key="3">
    <source>
        <dbReference type="ARBA" id="ARBA00022679"/>
    </source>
</evidence>
<organism evidence="11 12">
    <name type="scientific">Lupinus luteus</name>
    <name type="common">European yellow lupine</name>
    <dbReference type="NCBI Taxonomy" id="3873"/>
    <lineage>
        <taxon>Eukaryota</taxon>
        <taxon>Viridiplantae</taxon>
        <taxon>Streptophyta</taxon>
        <taxon>Embryophyta</taxon>
        <taxon>Tracheophyta</taxon>
        <taxon>Spermatophyta</taxon>
        <taxon>Magnoliopsida</taxon>
        <taxon>eudicotyledons</taxon>
        <taxon>Gunneridae</taxon>
        <taxon>Pentapetalae</taxon>
        <taxon>rosids</taxon>
        <taxon>fabids</taxon>
        <taxon>Fabales</taxon>
        <taxon>Fabaceae</taxon>
        <taxon>Papilionoideae</taxon>
        <taxon>50 kb inversion clade</taxon>
        <taxon>genistoids sensu lato</taxon>
        <taxon>core genistoids</taxon>
        <taxon>Genisteae</taxon>
        <taxon>Lupinus</taxon>
    </lineage>
</organism>
<keyword evidence="6 8" id="KW-0472">Membrane</keyword>
<dbReference type="AlphaFoldDB" id="A0AAV1XD93"/>
<comment type="similarity">
    <text evidence="2 8">Belongs to the DHHC palmitoyltransferase family.</text>
</comment>
<feature type="region of interest" description="Disordered" evidence="9">
    <location>
        <begin position="451"/>
        <end position="478"/>
    </location>
</feature>
<comment type="catalytic activity">
    <reaction evidence="8">
        <text>L-cysteinyl-[protein] + hexadecanoyl-CoA = S-hexadecanoyl-L-cysteinyl-[protein] + CoA</text>
        <dbReference type="Rhea" id="RHEA:36683"/>
        <dbReference type="Rhea" id="RHEA-COMP:10131"/>
        <dbReference type="Rhea" id="RHEA-COMP:11032"/>
        <dbReference type="ChEBI" id="CHEBI:29950"/>
        <dbReference type="ChEBI" id="CHEBI:57287"/>
        <dbReference type="ChEBI" id="CHEBI:57379"/>
        <dbReference type="ChEBI" id="CHEBI:74151"/>
        <dbReference type="EC" id="2.3.1.225"/>
    </reaction>
</comment>
<evidence type="ECO:0000256" key="6">
    <source>
        <dbReference type="ARBA" id="ARBA00023136"/>
    </source>
</evidence>
<dbReference type="EMBL" id="CAXHTB010000014">
    <property type="protein sequence ID" value="CAL0318957.1"/>
    <property type="molecule type" value="Genomic_DNA"/>
</dbReference>
<evidence type="ECO:0000313" key="12">
    <source>
        <dbReference type="Proteomes" id="UP001497480"/>
    </source>
</evidence>
<evidence type="ECO:0000256" key="4">
    <source>
        <dbReference type="ARBA" id="ARBA00022692"/>
    </source>
</evidence>
<dbReference type="Pfam" id="PF01529">
    <property type="entry name" value="DHHC"/>
    <property type="match status" value="1"/>
</dbReference>
<comment type="domain">
    <text evidence="8">The DHHC domain is required for palmitoyltransferase activity.</text>
</comment>
<dbReference type="GO" id="GO:0006612">
    <property type="term" value="P:protein targeting to membrane"/>
    <property type="evidence" value="ECO:0007669"/>
    <property type="project" value="TreeGrafter"/>
</dbReference>
<feature type="transmembrane region" description="Helical" evidence="8">
    <location>
        <begin position="87"/>
        <end position="113"/>
    </location>
</feature>
<feature type="region of interest" description="Disordered" evidence="9">
    <location>
        <begin position="188"/>
        <end position="210"/>
    </location>
</feature>
<dbReference type="GO" id="GO:0019706">
    <property type="term" value="F:protein-cysteine S-palmitoyltransferase activity"/>
    <property type="evidence" value="ECO:0007669"/>
    <property type="project" value="UniProtKB-EC"/>
</dbReference>
<keyword evidence="5 8" id="KW-1133">Transmembrane helix</keyword>
<dbReference type="GO" id="GO:0005794">
    <property type="term" value="C:Golgi apparatus"/>
    <property type="evidence" value="ECO:0007669"/>
    <property type="project" value="TreeGrafter"/>
</dbReference>
<accession>A0AAV1XD93</accession>
<keyword evidence="4 8" id="KW-0812">Transmembrane</keyword>
<dbReference type="PANTHER" id="PTHR22883:SF316">
    <property type="entry name" value="PROTEIN S-ACYLTRANSFERASE 21"/>
    <property type="match status" value="1"/>
</dbReference>
<dbReference type="Proteomes" id="UP001497480">
    <property type="component" value="Unassembled WGS sequence"/>
</dbReference>
<keyword evidence="3 8" id="KW-0808">Transferase</keyword>
<dbReference type="EC" id="2.3.1.225" evidence="8"/>
<evidence type="ECO:0000256" key="5">
    <source>
        <dbReference type="ARBA" id="ARBA00022989"/>
    </source>
</evidence>
<dbReference type="InterPro" id="IPR039859">
    <property type="entry name" value="PFA4/ZDH16/20/ERF2-like"/>
</dbReference>
<protein>
    <recommendedName>
        <fullName evidence="8">S-acyltransferase</fullName>
        <ecNumber evidence="8">2.3.1.225</ecNumber>
    </recommendedName>
    <alternativeName>
        <fullName evidence="8">Palmitoyltransferase</fullName>
    </alternativeName>
</protein>
<reference evidence="11 12" key="1">
    <citation type="submission" date="2024-03" db="EMBL/GenBank/DDBJ databases">
        <authorList>
            <person name="Martinez-Hernandez J."/>
        </authorList>
    </citation>
    <scope>NUCLEOTIDE SEQUENCE [LARGE SCALE GENOMIC DNA]</scope>
</reference>